<keyword evidence="6 8" id="KW-0030">Aminoacyl-tRNA synthetase</keyword>
<keyword evidence="14" id="KW-1185">Reference proteome</keyword>
<evidence type="ECO:0000256" key="7">
    <source>
        <dbReference type="ARBA" id="ARBA00049339"/>
    </source>
</evidence>
<dbReference type="Gene3D" id="3.40.50.620">
    <property type="entry name" value="HUPs"/>
    <property type="match status" value="1"/>
</dbReference>
<feature type="domain" description="DALR anticodon binding" evidence="11">
    <location>
        <begin position="451"/>
        <end position="592"/>
    </location>
</feature>
<dbReference type="CDD" id="cd00671">
    <property type="entry name" value="ArgRS_core"/>
    <property type="match status" value="1"/>
</dbReference>
<organism evidence="13 14">
    <name type="scientific">Paenibacillus protaetiae</name>
    <dbReference type="NCBI Taxonomy" id="2509456"/>
    <lineage>
        <taxon>Bacteria</taxon>
        <taxon>Bacillati</taxon>
        <taxon>Bacillota</taxon>
        <taxon>Bacilli</taxon>
        <taxon>Bacillales</taxon>
        <taxon>Paenibacillaceae</taxon>
        <taxon>Paenibacillus</taxon>
    </lineage>
</organism>
<dbReference type="GO" id="GO:0005524">
    <property type="term" value="F:ATP binding"/>
    <property type="evidence" value="ECO:0007669"/>
    <property type="project" value="UniProtKB-UniRule"/>
</dbReference>
<dbReference type="GO" id="GO:0005737">
    <property type="term" value="C:cytoplasm"/>
    <property type="evidence" value="ECO:0007669"/>
    <property type="project" value="UniProtKB-SubCell"/>
</dbReference>
<dbReference type="SUPFAM" id="SSF47323">
    <property type="entry name" value="Anticodon-binding domain of a subclass of class I aminoacyl-tRNA synthetases"/>
    <property type="match status" value="1"/>
</dbReference>
<evidence type="ECO:0000256" key="1">
    <source>
        <dbReference type="ARBA" id="ARBA00005594"/>
    </source>
</evidence>
<evidence type="ECO:0000256" key="3">
    <source>
        <dbReference type="ARBA" id="ARBA00022741"/>
    </source>
</evidence>
<dbReference type="InterPro" id="IPR005148">
    <property type="entry name" value="Arg-tRNA-synth_N"/>
</dbReference>
<comment type="subunit">
    <text evidence="8">Monomer.</text>
</comment>
<evidence type="ECO:0000259" key="11">
    <source>
        <dbReference type="SMART" id="SM00836"/>
    </source>
</evidence>
<dbReference type="SUPFAM" id="SSF52374">
    <property type="entry name" value="Nucleotidylyl transferase"/>
    <property type="match status" value="1"/>
</dbReference>
<accession>A0A4P6EYT8</accession>
<evidence type="ECO:0000256" key="4">
    <source>
        <dbReference type="ARBA" id="ARBA00022840"/>
    </source>
</evidence>
<protein>
    <recommendedName>
        <fullName evidence="8">Arginine--tRNA ligase</fullName>
        <ecNumber evidence="8">6.1.1.19</ecNumber>
    </recommendedName>
    <alternativeName>
        <fullName evidence="8">Arginyl-tRNA synthetase</fullName>
        <shortName evidence="8">ArgRS</shortName>
    </alternativeName>
</protein>
<dbReference type="HAMAP" id="MF_00123">
    <property type="entry name" value="Arg_tRNA_synth"/>
    <property type="match status" value="1"/>
</dbReference>
<keyword evidence="5 8" id="KW-0648">Protein biosynthesis</keyword>
<dbReference type="GO" id="GO:0006420">
    <property type="term" value="P:arginyl-tRNA aminoacylation"/>
    <property type="evidence" value="ECO:0007669"/>
    <property type="project" value="UniProtKB-UniRule"/>
</dbReference>
<dbReference type="InterPro" id="IPR036695">
    <property type="entry name" value="Arg-tRNA-synth_N_sf"/>
</dbReference>
<dbReference type="GO" id="GO:0004814">
    <property type="term" value="F:arginine-tRNA ligase activity"/>
    <property type="evidence" value="ECO:0007669"/>
    <property type="project" value="UniProtKB-UniRule"/>
</dbReference>
<dbReference type="PRINTS" id="PR01038">
    <property type="entry name" value="TRNASYNTHARG"/>
</dbReference>
<dbReference type="InterPro" id="IPR035684">
    <property type="entry name" value="ArgRS_core"/>
</dbReference>
<evidence type="ECO:0000256" key="9">
    <source>
        <dbReference type="RuleBase" id="RU363038"/>
    </source>
</evidence>
<gene>
    <name evidence="8" type="primary">argS</name>
    <name evidence="13" type="ORF">ET464_17960</name>
</gene>
<dbReference type="InterPro" id="IPR014729">
    <property type="entry name" value="Rossmann-like_a/b/a_fold"/>
</dbReference>
<reference evidence="13 14" key="1">
    <citation type="submission" date="2019-01" db="EMBL/GenBank/DDBJ databases">
        <title>Genome sequencing of strain FW100M-2.</title>
        <authorList>
            <person name="Heo J."/>
            <person name="Kim S.-J."/>
            <person name="Kim J.-S."/>
            <person name="Hong S.-B."/>
            <person name="Kwon S.-W."/>
        </authorList>
    </citation>
    <scope>NUCLEOTIDE SEQUENCE [LARGE SCALE GENOMIC DNA]</scope>
    <source>
        <strain evidence="13 14">FW100M-2</strain>
    </source>
</reference>
<evidence type="ECO:0000256" key="6">
    <source>
        <dbReference type="ARBA" id="ARBA00023146"/>
    </source>
</evidence>
<dbReference type="SMART" id="SM00836">
    <property type="entry name" value="DALR_1"/>
    <property type="match status" value="1"/>
</dbReference>
<dbReference type="KEGG" id="pprt:ET464_17960"/>
<proteinExistence type="inferred from homology"/>
<keyword evidence="2 8" id="KW-0436">Ligase</keyword>
<comment type="similarity">
    <text evidence="1 8 9">Belongs to the class-I aminoacyl-tRNA synthetase family.</text>
</comment>
<dbReference type="Proteomes" id="UP000293568">
    <property type="component" value="Chromosome"/>
</dbReference>
<dbReference type="SMART" id="SM01016">
    <property type="entry name" value="Arg_tRNA_synt_N"/>
    <property type="match status" value="1"/>
</dbReference>
<comment type="subcellular location">
    <subcellularLocation>
        <location evidence="8">Cytoplasm</location>
    </subcellularLocation>
</comment>
<feature type="region of interest" description="Disordered" evidence="10">
    <location>
        <begin position="473"/>
        <end position="497"/>
    </location>
</feature>
<feature type="short sequence motif" description="'HIGH' region" evidence="8">
    <location>
        <begin position="122"/>
        <end position="132"/>
    </location>
</feature>
<keyword evidence="8" id="KW-0963">Cytoplasm</keyword>
<dbReference type="NCBIfam" id="TIGR00456">
    <property type="entry name" value="argS"/>
    <property type="match status" value="1"/>
</dbReference>
<feature type="domain" description="Arginyl tRNA synthetase N-terminal" evidence="12">
    <location>
        <begin position="1"/>
        <end position="86"/>
    </location>
</feature>
<sequence>MNLKHAAASHLAALLPDPFGDADRLPAMLEYPAERGRGDVAFPCFALAKAMQQSPAVIARQLAEQLNARTAHFTAHADGPYVNFAFDRAYLAPSILQAASAEQFGQSKQREGRRIVIDLSSPNIAKPFGIGHLRSTMIGNAVANLLEQTGAETVRVNHIGDWGTQFGKMIAAYLRWADESRIAELGPIKAYLELYVKFHEEAKAAPALEDEARSWFHKLETGDEQALPLWRKFVDESMQEFNKLYSRLGVRFDHVLGESFYNDKMDDVTRELEAKGLLEESDGALVVRLDEYGLPPCLIVKSDGASIYATRDLATALYRHNAMGGDELLYVVGGEQALHFRQLFLVLAKLGYAWVEQCRHISFGLMKIEGRKMSTRKGKVVFLEEVLDEAVQHALSKIEQKNPDLPDKEQVAEAIGVGAVIFADLKNTRQLEVNFSLEDIVQFDGETGPYLQYTYARTRSLLAKALAGEKAAPAGRSAGGAGTDGESADPGSTAADAAPGYSCLSSDTSWELLTALLRYPEAVSLAADKAEPSVLAKYLLELARLFNRFYTHERVLAEHAPERLAKLRLTEAAGDTIRRGLAILGIETPEQI</sequence>
<dbReference type="PANTHER" id="PTHR11956:SF5">
    <property type="entry name" value="ARGININE--TRNA LIGASE, CYTOPLASMIC"/>
    <property type="match status" value="1"/>
</dbReference>
<dbReference type="Pfam" id="PF05746">
    <property type="entry name" value="DALR_1"/>
    <property type="match status" value="1"/>
</dbReference>
<dbReference type="FunFam" id="3.40.50.620:FF:000116">
    <property type="entry name" value="Arginine--tRNA ligase"/>
    <property type="match status" value="1"/>
</dbReference>
<keyword evidence="3 8" id="KW-0547">Nucleotide-binding</keyword>
<evidence type="ECO:0000313" key="14">
    <source>
        <dbReference type="Proteomes" id="UP000293568"/>
    </source>
</evidence>
<dbReference type="InterPro" id="IPR008909">
    <property type="entry name" value="DALR_anticod-bd"/>
</dbReference>
<name>A0A4P6EYT8_9BACL</name>
<dbReference type="EMBL" id="CP035492">
    <property type="protein sequence ID" value="QAY68600.1"/>
    <property type="molecule type" value="Genomic_DNA"/>
</dbReference>
<dbReference type="SUPFAM" id="SSF55190">
    <property type="entry name" value="Arginyl-tRNA synthetase (ArgRS), N-terminal 'additional' domain"/>
    <property type="match status" value="1"/>
</dbReference>
<comment type="catalytic activity">
    <reaction evidence="7 8">
        <text>tRNA(Arg) + L-arginine + ATP = L-arginyl-tRNA(Arg) + AMP + diphosphate</text>
        <dbReference type="Rhea" id="RHEA:20301"/>
        <dbReference type="Rhea" id="RHEA-COMP:9658"/>
        <dbReference type="Rhea" id="RHEA-COMP:9673"/>
        <dbReference type="ChEBI" id="CHEBI:30616"/>
        <dbReference type="ChEBI" id="CHEBI:32682"/>
        <dbReference type="ChEBI" id="CHEBI:33019"/>
        <dbReference type="ChEBI" id="CHEBI:78442"/>
        <dbReference type="ChEBI" id="CHEBI:78513"/>
        <dbReference type="ChEBI" id="CHEBI:456215"/>
        <dbReference type="EC" id="6.1.1.19"/>
    </reaction>
</comment>
<evidence type="ECO:0000256" key="5">
    <source>
        <dbReference type="ARBA" id="ARBA00022917"/>
    </source>
</evidence>
<dbReference type="Gene3D" id="1.10.730.10">
    <property type="entry name" value="Isoleucyl-tRNA Synthetase, Domain 1"/>
    <property type="match status" value="1"/>
</dbReference>
<dbReference type="OrthoDB" id="9805987at2"/>
<dbReference type="EC" id="6.1.1.19" evidence="8"/>
<dbReference type="Pfam" id="PF03485">
    <property type="entry name" value="Arg_tRNA_synt_N"/>
    <property type="match status" value="1"/>
</dbReference>
<dbReference type="InterPro" id="IPR009080">
    <property type="entry name" value="tRNAsynth_Ia_anticodon-bd"/>
</dbReference>
<evidence type="ECO:0000256" key="2">
    <source>
        <dbReference type="ARBA" id="ARBA00022598"/>
    </source>
</evidence>
<dbReference type="InterPro" id="IPR001278">
    <property type="entry name" value="Arg-tRNA-ligase"/>
</dbReference>
<evidence type="ECO:0000313" key="13">
    <source>
        <dbReference type="EMBL" id="QAY68600.1"/>
    </source>
</evidence>
<keyword evidence="4 8" id="KW-0067">ATP-binding</keyword>
<evidence type="ECO:0000256" key="8">
    <source>
        <dbReference type="HAMAP-Rule" id="MF_00123"/>
    </source>
</evidence>
<dbReference type="PANTHER" id="PTHR11956">
    <property type="entry name" value="ARGINYL-TRNA SYNTHETASE"/>
    <property type="match status" value="1"/>
</dbReference>
<dbReference type="Pfam" id="PF00750">
    <property type="entry name" value="tRNA-synt_1d"/>
    <property type="match status" value="1"/>
</dbReference>
<evidence type="ECO:0000256" key="10">
    <source>
        <dbReference type="SAM" id="MobiDB-lite"/>
    </source>
</evidence>
<dbReference type="AlphaFoldDB" id="A0A4P6EYT8"/>
<evidence type="ECO:0000259" key="12">
    <source>
        <dbReference type="SMART" id="SM01016"/>
    </source>
</evidence>
<dbReference type="Gene3D" id="3.30.1360.70">
    <property type="entry name" value="Arginyl tRNA synthetase N-terminal domain"/>
    <property type="match status" value="1"/>
</dbReference>